<reference evidence="8" key="1">
    <citation type="submission" date="2012-01" db="EMBL/GenBank/DDBJ databases">
        <authorList>
            <person name="Walter R."/>
            <person name="Schartl M."/>
            <person name="Warren W."/>
        </authorList>
    </citation>
    <scope>NUCLEOTIDE SEQUENCE [LARGE SCALE GENOMIC DNA]</scope>
    <source>
        <strain evidence="8">JP 163 A</strain>
    </source>
</reference>
<dbReference type="PROSITE" id="PS50262">
    <property type="entry name" value="G_PROTEIN_RECEP_F1_2"/>
    <property type="match status" value="1"/>
</dbReference>
<dbReference type="Pfam" id="PF00001">
    <property type="entry name" value="7tm_1"/>
    <property type="match status" value="1"/>
</dbReference>
<evidence type="ECO:0000256" key="2">
    <source>
        <dbReference type="ARBA" id="ARBA00022692"/>
    </source>
</evidence>
<reference evidence="7" key="4">
    <citation type="submission" date="2025-09" db="UniProtKB">
        <authorList>
            <consortium name="Ensembl"/>
        </authorList>
    </citation>
    <scope>IDENTIFICATION</scope>
    <source>
        <strain evidence="7">JP 163 A</strain>
    </source>
</reference>
<feature type="transmembrane region" description="Helical" evidence="5">
    <location>
        <begin position="55"/>
        <end position="83"/>
    </location>
</feature>
<dbReference type="Ensembl" id="ENSXMAT00000038420.1">
    <property type="protein sequence ID" value="ENSXMAP00000031111.1"/>
    <property type="gene ID" value="ENSXMAG00000030039.1"/>
</dbReference>
<protein>
    <submittedName>
        <fullName evidence="7">Olfactory receptor 4N2-like</fullName>
    </submittedName>
</protein>
<dbReference type="CDD" id="cd00637">
    <property type="entry name" value="7tm_classA_rhodopsin-like"/>
    <property type="match status" value="1"/>
</dbReference>
<accession>A0A3B5QJX6</accession>
<feature type="transmembrane region" description="Helical" evidence="5">
    <location>
        <begin position="126"/>
        <end position="153"/>
    </location>
</feature>
<dbReference type="GO" id="GO:0004984">
    <property type="term" value="F:olfactory receptor activity"/>
    <property type="evidence" value="ECO:0007669"/>
    <property type="project" value="TreeGrafter"/>
</dbReference>
<dbReference type="InterPro" id="IPR000276">
    <property type="entry name" value="GPCR_Rhodpsn"/>
</dbReference>
<dbReference type="Gene3D" id="1.20.1070.10">
    <property type="entry name" value="Rhodopsin 7-helix transmembrane proteins"/>
    <property type="match status" value="1"/>
</dbReference>
<keyword evidence="2 5" id="KW-0812">Transmembrane</keyword>
<dbReference type="GO" id="GO:0005549">
    <property type="term" value="F:odorant binding"/>
    <property type="evidence" value="ECO:0007669"/>
    <property type="project" value="TreeGrafter"/>
</dbReference>
<dbReference type="FunFam" id="1.20.1070.10:FF:000096">
    <property type="entry name" value="Odorant receptor 131-2"/>
    <property type="match status" value="1"/>
</dbReference>
<dbReference type="PANTHER" id="PTHR26451">
    <property type="entry name" value="G_PROTEIN_RECEP_F1_2 DOMAIN-CONTAINING PROTEIN"/>
    <property type="match status" value="1"/>
</dbReference>
<proteinExistence type="predicted"/>
<evidence type="ECO:0000256" key="4">
    <source>
        <dbReference type="ARBA" id="ARBA00023136"/>
    </source>
</evidence>
<feature type="transmembrane region" description="Helical" evidence="5">
    <location>
        <begin position="309"/>
        <end position="328"/>
    </location>
</feature>
<dbReference type="Proteomes" id="UP000002852">
    <property type="component" value="Unassembled WGS sequence"/>
</dbReference>
<dbReference type="FunCoup" id="A0A3B5QJX6">
    <property type="interactions" value="12"/>
</dbReference>
<dbReference type="InterPro" id="IPR017452">
    <property type="entry name" value="GPCR_Rhodpsn_7TM"/>
</dbReference>
<dbReference type="GeneTree" id="ENSGT00940000163093"/>
<feature type="transmembrane region" description="Helical" evidence="5">
    <location>
        <begin position="229"/>
        <end position="254"/>
    </location>
</feature>
<evidence type="ECO:0000259" key="6">
    <source>
        <dbReference type="PROSITE" id="PS50262"/>
    </source>
</evidence>
<evidence type="ECO:0000256" key="5">
    <source>
        <dbReference type="SAM" id="Phobius"/>
    </source>
</evidence>
<dbReference type="SUPFAM" id="SSF81321">
    <property type="entry name" value="Family A G protein-coupled receptor-like"/>
    <property type="match status" value="1"/>
</dbReference>
<dbReference type="OMA" id="TIFSWVQ"/>
<reference evidence="8" key="2">
    <citation type="journal article" date="2013" name="Nat. Genet.">
        <title>The genome of the platyfish, Xiphophorus maculatus, provides insights into evolutionary adaptation and several complex traits.</title>
        <authorList>
            <person name="Schartl M."/>
            <person name="Walter R.B."/>
            <person name="Shen Y."/>
            <person name="Garcia T."/>
            <person name="Catchen J."/>
            <person name="Amores A."/>
            <person name="Braasch I."/>
            <person name="Chalopin D."/>
            <person name="Volff J.N."/>
            <person name="Lesch K.P."/>
            <person name="Bisazza A."/>
            <person name="Minx P."/>
            <person name="Hillier L."/>
            <person name="Wilson R.K."/>
            <person name="Fuerstenberg S."/>
            <person name="Boore J."/>
            <person name="Searle S."/>
            <person name="Postlethwait J.H."/>
            <person name="Warren W.C."/>
        </authorList>
    </citation>
    <scope>NUCLEOTIDE SEQUENCE [LARGE SCALE GENOMIC DNA]</scope>
    <source>
        <strain evidence="8">JP 163 A</strain>
    </source>
</reference>
<keyword evidence="3 5" id="KW-1133">Transmembrane helix</keyword>
<feature type="domain" description="G-protein coupled receptors family 1 profile" evidence="6">
    <location>
        <begin position="75"/>
        <end position="326"/>
    </location>
</feature>
<dbReference type="GO" id="GO:0004930">
    <property type="term" value="F:G protein-coupled receptor activity"/>
    <property type="evidence" value="ECO:0007669"/>
    <property type="project" value="InterPro"/>
</dbReference>
<comment type="subcellular location">
    <subcellularLocation>
        <location evidence="1">Membrane</location>
    </subcellularLocation>
</comment>
<name>A0A3B5QJX6_XIPMA</name>
<feature type="transmembrane region" description="Helical" evidence="5">
    <location>
        <begin position="174"/>
        <end position="197"/>
    </location>
</feature>
<evidence type="ECO:0000313" key="7">
    <source>
        <dbReference type="Ensembl" id="ENSXMAP00000031111.1"/>
    </source>
</evidence>
<dbReference type="InParanoid" id="A0A3B5QJX6"/>
<keyword evidence="4 5" id="KW-0472">Membrane</keyword>
<keyword evidence="8" id="KW-1185">Reference proteome</keyword>
<organism evidence="7 8">
    <name type="scientific">Xiphophorus maculatus</name>
    <name type="common">Southern platyfish</name>
    <name type="synonym">Platypoecilus maculatus</name>
    <dbReference type="NCBI Taxonomy" id="8083"/>
    <lineage>
        <taxon>Eukaryota</taxon>
        <taxon>Metazoa</taxon>
        <taxon>Chordata</taxon>
        <taxon>Craniata</taxon>
        <taxon>Vertebrata</taxon>
        <taxon>Euteleostomi</taxon>
        <taxon>Actinopterygii</taxon>
        <taxon>Neopterygii</taxon>
        <taxon>Teleostei</taxon>
        <taxon>Neoteleostei</taxon>
        <taxon>Acanthomorphata</taxon>
        <taxon>Ovalentaria</taxon>
        <taxon>Atherinomorphae</taxon>
        <taxon>Cyprinodontiformes</taxon>
        <taxon>Poeciliidae</taxon>
        <taxon>Poeciliinae</taxon>
        <taxon>Xiphophorus</taxon>
    </lineage>
</organism>
<dbReference type="AlphaFoldDB" id="A0A3B5QJX6"/>
<sequence length="351" mass="39317">FSFCFSSHCNHFFLCWCNNSSQVSIYRESFSSEGSMLNVSQSESNMTTASQNQDLLRIVLISTLSTVPSFVFLYINGTILFTLRSKPVFRDTCRYILLYNLLLADTVQLAQSQVQFLLSVCRVKLAYSLCTVLSMLANLTTGISPLTLVVMPLERYVAVCYPLRHSSIITVRNTTVVIIAIWAVSSLNNLTRVLLFLKFSLEKIESWQIEDVCSRIALVLGAVTAEYDRAYICVVFVSAGVATTFSYVSVIIAARSASTDKALAHKARNTLLLHLVQLGLSLSSTIYNPLIIALSKILTTVAFLWVQNVFYVCFIIFPRCLSSLIYGLRDQTIRPVLLYYLCCRLKVKISG</sequence>
<dbReference type="GO" id="GO:0016020">
    <property type="term" value="C:membrane"/>
    <property type="evidence" value="ECO:0007669"/>
    <property type="project" value="UniProtKB-SubCell"/>
</dbReference>
<dbReference type="PANTHER" id="PTHR26451:SF866">
    <property type="entry name" value="ODORANT RECEPTOR-RELATED"/>
    <property type="match status" value="1"/>
</dbReference>
<feature type="transmembrane region" description="Helical" evidence="5">
    <location>
        <begin position="275"/>
        <end position="297"/>
    </location>
</feature>
<reference evidence="7" key="3">
    <citation type="submission" date="2025-08" db="UniProtKB">
        <authorList>
            <consortium name="Ensembl"/>
        </authorList>
    </citation>
    <scope>IDENTIFICATION</scope>
    <source>
        <strain evidence="7">JP 163 A</strain>
    </source>
</reference>
<evidence type="ECO:0000256" key="1">
    <source>
        <dbReference type="ARBA" id="ARBA00004370"/>
    </source>
</evidence>
<evidence type="ECO:0000313" key="8">
    <source>
        <dbReference type="Proteomes" id="UP000002852"/>
    </source>
</evidence>
<dbReference type="InterPro" id="IPR052921">
    <property type="entry name" value="GPCR1_Superfamily_Member"/>
</dbReference>
<evidence type="ECO:0000256" key="3">
    <source>
        <dbReference type="ARBA" id="ARBA00022989"/>
    </source>
</evidence>